<feature type="transmembrane region" description="Helical" evidence="5">
    <location>
        <begin position="220"/>
        <end position="240"/>
    </location>
</feature>
<dbReference type="PANTHER" id="PTHR30371:SF0">
    <property type="entry name" value="SEC-INDEPENDENT PROTEIN TRANSLOCASE PROTEIN TATC, CHLOROPLASTIC-RELATED"/>
    <property type="match status" value="1"/>
</dbReference>
<name>A0A941W2N6_9BACT</name>
<dbReference type="AlphaFoldDB" id="A0A941W2N6"/>
<dbReference type="PANTHER" id="PTHR30371">
    <property type="entry name" value="SEC-INDEPENDENT PROTEIN TRANSLOCASE PROTEIN TATC"/>
    <property type="match status" value="1"/>
</dbReference>
<dbReference type="EMBL" id="JAANXD010000061">
    <property type="protein sequence ID" value="MBS1258455.1"/>
    <property type="molecule type" value="Genomic_DNA"/>
</dbReference>
<keyword evidence="5" id="KW-0653">Protein transport</keyword>
<comment type="similarity">
    <text evidence="5">Belongs to the TatC family.</text>
</comment>
<evidence type="ECO:0000313" key="7">
    <source>
        <dbReference type="EMBL" id="MBS1258455.1"/>
    </source>
</evidence>
<feature type="transmembrane region" description="Helical" evidence="5">
    <location>
        <begin position="75"/>
        <end position="96"/>
    </location>
</feature>
<proteinExistence type="inferred from homology"/>
<accession>A0A941W2N6</accession>
<dbReference type="Gene3D" id="2.60.120.1440">
    <property type="match status" value="1"/>
</dbReference>
<evidence type="ECO:0000256" key="1">
    <source>
        <dbReference type="ARBA" id="ARBA00004141"/>
    </source>
</evidence>
<dbReference type="PRINTS" id="PR01840">
    <property type="entry name" value="TATCFAMILY"/>
</dbReference>
<feature type="domain" description="FecR protein" evidence="6">
    <location>
        <begin position="308"/>
        <end position="393"/>
    </location>
</feature>
<dbReference type="InterPro" id="IPR002033">
    <property type="entry name" value="TatC"/>
</dbReference>
<sequence length="446" mass="50592">MEEKEISEKRLPISEHLEELRSRIINSIIVVVVLFFISWFYKLRILDIIKKPHSITMEGLGLSQSLQVLSYQEGFYSYIKLCLMTAVFLAYPVILYQIWKFVEAGLYKKERRYVRIFAPISFISFIIGVLFGYFFLIPFGLQFLIKVLGGGIQPIITMSQYISLVTMLTLALGVVFQLPLIMLFISRIGMLKAEDFIKWRMYAILIIFILAAVITPPDPFTQVMTALPMIILYEIGILIIRPTKKAVTQFSLLLGSGIILIYVVFLIFTLPTKADFMNSTGTVKILPDSITNWQPLSSESKIHNGTSLRTEEDSKASFLLKDGTYVIMDVNTEIKFVKNRKLDLLNGQILLSIKADDKPFMIAANNNIITSNAGNVDIRISRHLVFVTVTEGEAIVVANGEKKKVFEGRQLKLVTGGEPANIDKVLKWAKEMRKKLEEQNKLSLGL</sequence>
<dbReference type="NCBIfam" id="TIGR00945">
    <property type="entry name" value="tatC"/>
    <property type="match status" value="1"/>
</dbReference>
<keyword evidence="4 5" id="KW-0472">Membrane</keyword>
<dbReference type="Proteomes" id="UP000722750">
    <property type="component" value="Unassembled WGS sequence"/>
</dbReference>
<dbReference type="GO" id="GO:0009977">
    <property type="term" value="F:proton motive force dependent protein transmembrane transporter activity"/>
    <property type="evidence" value="ECO:0007669"/>
    <property type="project" value="TreeGrafter"/>
</dbReference>
<keyword evidence="2 5" id="KW-0812">Transmembrane</keyword>
<dbReference type="HAMAP" id="MF_00902">
    <property type="entry name" value="TatC"/>
    <property type="match status" value="1"/>
</dbReference>
<comment type="subunit">
    <text evidence="5">Forms a complex with TatA.</text>
</comment>
<reference evidence="7" key="1">
    <citation type="journal article" date="2021" name="ISME J.">
        <title>Fine-scale metabolic discontinuity in a stratified prokaryote microbiome of a Red Sea deep halocline.</title>
        <authorList>
            <person name="Michoud G."/>
            <person name="Ngugi D.K."/>
            <person name="Barozzi A."/>
            <person name="Merlino G."/>
            <person name="Calleja M.L."/>
            <person name="Delgado-Huertas A."/>
            <person name="Moran X.A.G."/>
            <person name="Daffonchio D."/>
        </authorList>
    </citation>
    <scope>NUCLEOTIDE SEQUENCE</scope>
    <source>
        <strain evidence="7">SuakinDeep_MAG55_1</strain>
    </source>
</reference>
<keyword evidence="3 5" id="KW-1133">Transmembrane helix</keyword>
<dbReference type="GO" id="GO:0065002">
    <property type="term" value="P:intracellular protein transmembrane transport"/>
    <property type="evidence" value="ECO:0007669"/>
    <property type="project" value="TreeGrafter"/>
</dbReference>
<feature type="transmembrane region" description="Helical" evidence="5">
    <location>
        <begin position="20"/>
        <end position="41"/>
    </location>
</feature>
<comment type="subcellular location">
    <subcellularLocation>
        <location evidence="5">Cell membrane</location>
        <topology evidence="5">Multi-pass membrane protein</topology>
    </subcellularLocation>
    <subcellularLocation>
        <location evidence="1">Membrane</location>
        <topology evidence="1">Multi-pass membrane protein</topology>
    </subcellularLocation>
</comment>
<feature type="transmembrane region" description="Helical" evidence="5">
    <location>
        <begin position="161"/>
        <end position="185"/>
    </location>
</feature>
<dbReference type="GO" id="GO:0033281">
    <property type="term" value="C:TAT protein transport complex"/>
    <property type="evidence" value="ECO:0007669"/>
    <property type="project" value="UniProtKB-UniRule"/>
</dbReference>
<feature type="transmembrane region" description="Helical" evidence="5">
    <location>
        <begin position="252"/>
        <end position="270"/>
    </location>
</feature>
<evidence type="ECO:0000256" key="5">
    <source>
        <dbReference type="HAMAP-Rule" id="MF_00902"/>
    </source>
</evidence>
<keyword evidence="5" id="KW-0813">Transport</keyword>
<keyword evidence="5" id="KW-1003">Cell membrane</keyword>
<dbReference type="PROSITE" id="PS01218">
    <property type="entry name" value="TATC"/>
    <property type="match status" value="1"/>
</dbReference>
<evidence type="ECO:0000256" key="2">
    <source>
        <dbReference type="ARBA" id="ARBA00022692"/>
    </source>
</evidence>
<feature type="transmembrane region" description="Helical" evidence="5">
    <location>
        <begin position="197"/>
        <end position="214"/>
    </location>
</feature>
<dbReference type="InterPro" id="IPR006860">
    <property type="entry name" value="FecR"/>
</dbReference>
<gene>
    <name evidence="5" type="primary">tatC</name>
    <name evidence="7" type="ORF">MAG551_01514</name>
</gene>
<comment type="function">
    <text evidence="5">Part of the twin-arginine translocation (Tat) system that transports large folded proteins containing a characteristic twin-arginine motif in their signal peptide across membranes.</text>
</comment>
<comment type="caution">
    <text evidence="7">The sequence shown here is derived from an EMBL/GenBank/DDBJ whole genome shotgun (WGS) entry which is preliminary data.</text>
</comment>
<dbReference type="GO" id="GO:0043953">
    <property type="term" value="P:protein transport by the Tat complex"/>
    <property type="evidence" value="ECO:0007669"/>
    <property type="project" value="UniProtKB-UniRule"/>
</dbReference>
<evidence type="ECO:0000259" key="6">
    <source>
        <dbReference type="Pfam" id="PF04773"/>
    </source>
</evidence>
<evidence type="ECO:0000256" key="4">
    <source>
        <dbReference type="ARBA" id="ARBA00023136"/>
    </source>
</evidence>
<evidence type="ECO:0000256" key="3">
    <source>
        <dbReference type="ARBA" id="ARBA00022989"/>
    </source>
</evidence>
<keyword evidence="5" id="KW-0811">Translocation</keyword>
<dbReference type="Pfam" id="PF00902">
    <property type="entry name" value="TatC"/>
    <property type="match status" value="1"/>
</dbReference>
<organism evidence="7 8">
    <name type="scientific">Candidatus Scalindua arabica</name>
    <dbReference type="NCBI Taxonomy" id="1127984"/>
    <lineage>
        <taxon>Bacteria</taxon>
        <taxon>Pseudomonadati</taxon>
        <taxon>Planctomycetota</taxon>
        <taxon>Candidatus Brocadiia</taxon>
        <taxon>Candidatus Brocadiales</taxon>
        <taxon>Candidatus Scalinduaceae</taxon>
        <taxon>Candidatus Scalindua</taxon>
    </lineage>
</organism>
<feature type="transmembrane region" description="Helical" evidence="5">
    <location>
        <begin position="116"/>
        <end position="141"/>
    </location>
</feature>
<protein>
    <recommendedName>
        <fullName evidence="5">Sec-independent protein translocase protein TatC</fullName>
    </recommendedName>
</protein>
<evidence type="ECO:0000313" key="8">
    <source>
        <dbReference type="Proteomes" id="UP000722750"/>
    </source>
</evidence>
<dbReference type="InterPro" id="IPR019820">
    <property type="entry name" value="Sec-indep_translocase_CS"/>
</dbReference>
<dbReference type="Pfam" id="PF04773">
    <property type="entry name" value="FecR"/>
    <property type="match status" value="1"/>
</dbReference>